<keyword evidence="1" id="KW-0175">Coiled coil</keyword>
<dbReference type="PANTHER" id="PTHR23172:SF68">
    <property type="entry name" value="DNAJ DOMAIN PROTEIN"/>
    <property type="match status" value="1"/>
</dbReference>
<reference evidence="3 4" key="1">
    <citation type="submission" date="2024-01" db="EMBL/GenBank/DDBJ databases">
        <title>The genomes of 5 underutilized Papilionoideae crops provide insights into root nodulation and disease resistance.</title>
        <authorList>
            <person name="Yuan L."/>
        </authorList>
    </citation>
    <scope>NUCLEOTIDE SEQUENCE [LARGE SCALE GENOMIC DNA]</scope>
    <source>
        <strain evidence="3">LY-2023</strain>
        <tissue evidence="3">Leaf</tissue>
    </source>
</reference>
<evidence type="ECO:0000313" key="4">
    <source>
        <dbReference type="Proteomes" id="UP001359559"/>
    </source>
</evidence>
<dbReference type="EMBL" id="JAYKXN010000002">
    <property type="protein sequence ID" value="KAK7311520.1"/>
    <property type="molecule type" value="Genomic_DNA"/>
</dbReference>
<dbReference type="FunFam" id="1.10.287.110:FF:000009">
    <property type="entry name" value="Auxilin-related protein 1"/>
    <property type="match status" value="1"/>
</dbReference>
<organism evidence="3 4">
    <name type="scientific">Clitoria ternatea</name>
    <name type="common">Butterfly pea</name>
    <dbReference type="NCBI Taxonomy" id="43366"/>
    <lineage>
        <taxon>Eukaryota</taxon>
        <taxon>Viridiplantae</taxon>
        <taxon>Streptophyta</taxon>
        <taxon>Embryophyta</taxon>
        <taxon>Tracheophyta</taxon>
        <taxon>Spermatophyta</taxon>
        <taxon>Magnoliopsida</taxon>
        <taxon>eudicotyledons</taxon>
        <taxon>Gunneridae</taxon>
        <taxon>Pentapetalae</taxon>
        <taxon>rosids</taxon>
        <taxon>fabids</taxon>
        <taxon>Fabales</taxon>
        <taxon>Fabaceae</taxon>
        <taxon>Papilionoideae</taxon>
        <taxon>50 kb inversion clade</taxon>
        <taxon>NPAAA clade</taxon>
        <taxon>indigoferoid/millettioid clade</taxon>
        <taxon>Phaseoleae</taxon>
        <taxon>Clitoria</taxon>
    </lineage>
</organism>
<gene>
    <name evidence="3" type="ORF">RJT34_09723</name>
</gene>
<proteinExistence type="predicted"/>
<dbReference type="SUPFAM" id="SSF46565">
    <property type="entry name" value="Chaperone J-domain"/>
    <property type="match status" value="1"/>
</dbReference>
<protein>
    <recommendedName>
        <fullName evidence="5">J domain-containing protein</fullName>
    </recommendedName>
</protein>
<dbReference type="AlphaFoldDB" id="A0AAN9K5Y6"/>
<dbReference type="GO" id="GO:0030276">
    <property type="term" value="F:clathrin binding"/>
    <property type="evidence" value="ECO:0007669"/>
    <property type="project" value="TreeGrafter"/>
</dbReference>
<feature type="region of interest" description="Disordered" evidence="2">
    <location>
        <begin position="131"/>
        <end position="183"/>
    </location>
</feature>
<dbReference type="InterPro" id="IPR036869">
    <property type="entry name" value="J_dom_sf"/>
</dbReference>
<dbReference type="GO" id="GO:0072318">
    <property type="term" value="P:clathrin coat disassembly"/>
    <property type="evidence" value="ECO:0007669"/>
    <property type="project" value="TreeGrafter"/>
</dbReference>
<feature type="region of interest" description="Disordered" evidence="2">
    <location>
        <begin position="207"/>
        <end position="243"/>
    </location>
</feature>
<dbReference type="GO" id="GO:0031982">
    <property type="term" value="C:vesicle"/>
    <property type="evidence" value="ECO:0007669"/>
    <property type="project" value="TreeGrafter"/>
</dbReference>
<feature type="compositionally biased region" description="Basic and acidic residues" evidence="2">
    <location>
        <begin position="376"/>
        <end position="385"/>
    </location>
</feature>
<feature type="compositionally biased region" description="Polar residues" evidence="2">
    <location>
        <begin position="172"/>
        <end position="182"/>
    </location>
</feature>
<dbReference type="PANTHER" id="PTHR23172">
    <property type="entry name" value="AUXILIN/CYCLIN G-ASSOCIATED KINASE-RELATED"/>
    <property type="match status" value="1"/>
</dbReference>
<evidence type="ECO:0008006" key="5">
    <source>
        <dbReference type="Google" id="ProtNLM"/>
    </source>
</evidence>
<feature type="region of interest" description="Disordered" evidence="2">
    <location>
        <begin position="1"/>
        <end position="57"/>
    </location>
</feature>
<dbReference type="Proteomes" id="UP001359559">
    <property type="component" value="Unassembled WGS sequence"/>
</dbReference>
<feature type="compositionally biased region" description="Basic and acidic residues" evidence="2">
    <location>
        <begin position="326"/>
        <end position="336"/>
    </location>
</feature>
<accession>A0AAN9K5Y6</accession>
<evidence type="ECO:0000313" key="3">
    <source>
        <dbReference type="EMBL" id="KAK7311520.1"/>
    </source>
</evidence>
<dbReference type="Gene3D" id="1.10.287.110">
    <property type="entry name" value="DnaJ domain"/>
    <property type="match status" value="1"/>
</dbReference>
<feature type="region of interest" description="Disordered" evidence="2">
    <location>
        <begin position="326"/>
        <end position="353"/>
    </location>
</feature>
<feature type="compositionally biased region" description="Pro residues" evidence="2">
    <location>
        <begin position="28"/>
        <end position="42"/>
    </location>
</feature>
<feature type="compositionally biased region" description="Low complexity" evidence="2">
    <location>
        <begin position="233"/>
        <end position="243"/>
    </location>
</feature>
<evidence type="ECO:0000256" key="2">
    <source>
        <dbReference type="SAM" id="MobiDB-lite"/>
    </source>
</evidence>
<evidence type="ECO:0000256" key="1">
    <source>
        <dbReference type="ARBA" id="ARBA00023054"/>
    </source>
</evidence>
<dbReference type="GO" id="GO:0072583">
    <property type="term" value="P:clathrin-dependent endocytosis"/>
    <property type="evidence" value="ECO:0007669"/>
    <property type="project" value="TreeGrafter"/>
</dbReference>
<keyword evidence="4" id="KW-1185">Reference proteome</keyword>
<feature type="region of interest" description="Disordered" evidence="2">
    <location>
        <begin position="376"/>
        <end position="395"/>
    </location>
</feature>
<comment type="caution">
    <text evidence="3">The sequence shown here is derived from an EMBL/GenBank/DDBJ whole genome shotgun (WGS) entry which is preliminary data.</text>
</comment>
<name>A0AAN9K5Y6_CLITE</name>
<dbReference type="GO" id="GO:0005737">
    <property type="term" value="C:cytoplasm"/>
    <property type="evidence" value="ECO:0007669"/>
    <property type="project" value="TreeGrafter"/>
</dbReference>
<sequence>MDEFGVLTQRFGLKPQGKSAPMASSKRPPNPQTPPSFGPKSPPNGSRSHQNFNFDFDFTNKTQRFDSGIGDVFGGSAKSNSFDYDSIFAGSRKPVSTSSSPPSSNVYVDDIFGGTRDHTVGIDDLLNKIGGLNSNAKSPIKKSPNFDGGDLIPGFGGTTVSNNGKAGVEMNKPTTTNTSQSDPFLIFETASSTASSESFLDSLEQISKLSNSKGTRGGSSSASPSLRSPPKPMSKVSSSTVSSSIDELEDFAMGWVQTNASTRKAHVNTSEVKQNYAAKMNNGKRAPAAKVNQSNEADDLESFFSMGARSSSVPKSRTADMDHMFDDQMKNKEKPKVSQRVPSGSSASVKKPPVMTSLDDLSLIFGDDSPSSVFKEVEGETEERRRARLGRHQRTQERALKAVADMNQRDLESKMEQEEKQRIADTVDTQIKQWSTGKEGNMRALLSTLQYVLWSECGWQPVSLTDMITSTSVKKVYRKATLCIHPDKVQQKGATPEQKYTAEKVFDILKEAWNKFNAEELS</sequence>